<keyword evidence="3 4" id="KW-0443">Lipid metabolism</keyword>
<dbReference type="Pfam" id="PF03015">
    <property type="entry name" value="Sterile"/>
    <property type="match status" value="1"/>
</dbReference>
<dbReference type="OrthoDB" id="429813at2759"/>
<comment type="function">
    <text evidence="4">Catalyzes the reduction of fatty acyl-CoA to fatty alcohols.</text>
</comment>
<dbReference type="InterPro" id="IPR026055">
    <property type="entry name" value="FAR"/>
</dbReference>
<dbReference type="SUPFAM" id="SSF51735">
    <property type="entry name" value="NAD(P)-binding Rossmann-fold domains"/>
    <property type="match status" value="1"/>
</dbReference>
<dbReference type="PANTHER" id="PTHR11011">
    <property type="entry name" value="MALE STERILITY PROTEIN 2-RELATED"/>
    <property type="match status" value="1"/>
</dbReference>
<dbReference type="AlphaFoldDB" id="A0A5P1E3W1"/>
<keyword evidence="2 4" id="KW-0444">Lipid biosynthesis</keyword>
<dbReference type="EC" id="1.2.1.84" evidence="4"/>
<evidence type="ECO:0000259" key="5">
    <source>
        <dbReference type="Pfam" id="PF03015"/>
    </source>
</evidence>
<dbReference type="Proteomes" id="UP000243459">
    <property type="component" value="Chromosome 10"/>
</dbReference>
<dbReference type="Gramene" id="ONK57159">
    <property type="protein sequence ID" value="ONK57159"/>
    <property type="gene ID" value="A4U43_C10F17210"/>
</dbReference>
<dbReference type="EMBL" id="CM007390">
    <property type="protein sequence ID" value="ONK57159.1"/>
    <property type="molecule type" value="Genomic_DNA"/>
</dbReference>
<evidence type="ECO:0000256" key="1">
    <source>
        <dbReference type="ARBA" id="ARBA00005928"/>
    </source>
</evidence>
<proteinExistence type="inferred from homology"/>
<keyword evidence="4" id="KW-0521">NADP</keyword>
<evidence type="ECO:0000256" key="2">
    <source>
        <dbReference type="ARBA" id="ARBA00022516"/>
    </source>
</evidence>
<comment type="catalytic activity">
    <reaction evidence="4">
        <text>a long-chain fatty acyl-CoA + 2 NADPH + 2 H(+) = a long-chain primary fatty alcohol + 2 NADP(+) + CoA</text>
        <dbReference type="Rhea" id="RHEA:52716"/>
        <dbReference type="ChEBI" id="CHEBI:15378"/>
        <dbReference type="ChEBI" id="CHEBI:57287"/>
        <dbReference type="ChEBI" id="CHEBI:57783"/>
        <dbReference type="ChEBI" id="CHEBI:58349"/>
        <dbReference type="ChEBI" id="CHEBI:77396"/>
        <dbReference type="ChEBI" id="CHEBI:83139"/>
        <dbReference type="EC" id="1.2.1.84"/>
    </reaction>
</comment>
<dbReference type="OMA" id="LLFTIWQ"/>
<keyword evidence="4" id="KW-0560">Oxidoreductase</keyword>
<evidence type="ECO:0000256" key="4">
    <source>
        <dbReference type="RuleBase" id="RU363097"/>
    </source>
</evidence>
<dbReference type="CDD" id="cd09071">
    <property type="entry name" value="FAR_C"/>
    <property type="match status" value="1"/>
</dbReference>
<organism evidence="7 8">
    <name type="scientific">Asparagus officinalis</name>
    <name type="common">Garden asparagus</name>
    <dbReference type="NCBI Taxonomy" id="4686"/>
    <lineage>
        <taxon>Eukaryota</taxon>
        <taxon>Viridiplantae</taxon>
        <taxon>Streptophyta</taxon>
        <taxon>Embryophyta</taxon>
        <taxon>Tracheophyta</taxon>
        <taxon>Spermatophyta</taxon>
        <taxon>Magnoliopsida</taxon>
        <taxon>Liliopsida</taxon>
        <taxon>Asparagales</taxon>
        <taxon>Asparagaceae</taxon>
        <taxon>Asparagoideae</taxon>
        <taxon>Asparagus</taxon>
    </lineage>
</organism>
<dbReference type="GO" id="GO:0080019">
    <property type="term" value="F:alcohol-forming very long-chain fatty acyl-CoA reductase activity"/>
    <property type="evidence" value="ECO:0007669"/>
    <property type="project" value="InterPro"/>
</dbReference>
<dbReference type="GO" id="GO:0010345">
    <property type="term" value="P:suberin biosynthetic process"/>
    <property type="evidence" value="ECO:0007669"/>
    <property type="project" value="TreeGrafter"/>
</dbReference>
<feature type="domain" description="Fatty acyl-CoA reductase C-terminal" evidence="5">
    <location>
        <begin position="393"/>
        <end position="492"/>
    </location>
</feature>
<keyword evidence="8" id="KW-1185">Reference proteome</keyword>
<dbReference type="CDD" id="cd05236">
    <property type="entry name" value="FAR-N_SDR_e"/>
    <property type="match status" value="1"/>
</dbReference>
<dbReference type="InterPro" id="IPR033640">
    <property type="entry name" value="FAR_C"/>
</dbReference>
<accession>A0A5P1E3W1</accession>
<dbReference type="Pfam" id="PF07993">
    <property type="entry name" value="NAD_binding_4"/>
    <property type="match status" value="1"/>
</dbReference>
<feature type="domain" description="Thioester reductase (TE)" evidence="6">
    <location>
        <begin position="17"/>
        <end position="319"/>
    </location>
</feature>
<protein>
    <recommendedName>
        <fullName evidence="4">Fatty acyl-CoA reductase</fullName>
        <ecNumber evidence="4">1.2.1.84</ecNumber>
    </recommendedName>
</protein>
<dbReference type="Gene3D" id="3.40.50.720">
    <property type="entry name" value="NAD(P)-binding Rossmann-like Domain"/>
    <property type="match status" value="1"/>
</dbReference>
<evidence type="ECO:0000313" key="8">
    <source>
        <dbReference type="Proteomes" id="UP000243459"/>
    </source>
</evidence>
<comment type="similarity">
    <text evidence="1 4">Belongs to the fatty acyl-CoA reductase family.</text>
</comment>
<dbReference type="GO" id="GO:0102965">
    <property type="term" value="F:alcohol-forming long-chain fatty acyl-CoA reductase activity"/>
    <property type="evidence" value="ECO:0007669"/>
    <property type="project" value="UniProtKB-EC"/>
</dbReference>
<gene>
    <name evidence="7" type="ORF">A4U43_C10F17210</name>
</gene>
<dbReference type="InterPro" id="IPR036291">
    <property type="entry name" value="NAD(P)-bd_dom_sf"/>
</dbReference>
<name>A0A5P1E3W1_ASPOF</name>
<evidence type="ECO:0000313" key="7">
    <source>
        <dbReference type="EMBL" id="ONK57159.1"/>
    </source>
</evidence>
<dbReference type="InterPro" id="IPR013120">
    <property type="entry name" value="FAR_NAD-bd"/>
</dbReference>
<sequence>MELDGVAESLKDKCIFITGSTGFLAKIFVEKVLRIQPDVKKVFLLVRAADTNSANRRLQDEVISKQLFDVLREKHREEFNSFFTEKVSPIAGDITIENLGIRDTDLRETLWNKIDIVMNVAATTNFYERYDVALNINVLGAKHVLEFAKKCPKLEMLLHVSTAYVAGVREGIILEKAFHMGETLKGGFDLDIEKELKLVEDKKRELYTDNNAEKDVQRSAMKELGLQRAKTFGWPNTYVFTKAMGEMLLGHLRGDLPLVILRPTIITSIYKEPLPGWIEGTRTIDSLIIGYVKGKLPCFFGDQELIMDVIPGDMVVNCMLFAITYHLNQRSQFIYHICSSTSNPVKYTTLERCGFKYFTENPRIGKNGEPIKTRRIPVFKKMYLFRAYMALRYWLPLEALHLVNVVLFQLFSEQYSMLSRKYKFVMRLVDLYEPYAYFRGCFDDINTEYLRMAMAKENSKDSKIFDFDTKNINWEDYLYDVHIPGVLKYVCK</sequence>
<reference evidence="8" key="1">
    <citation type="journal article" date="2017" name="Nat. Commun.">
        <title>The asparagus genome sheds light on the origin and evolution of a young Y chromosome.</title>
        <authorList>
            <person name="Harkess A."/>
            <person name="Zhou J."/>
            <person name="Xu C."/>
            <person name="Bowers J.E."/>
            <person name="Van der Hulst R."/>
            <person name="Ayyampalayam S."/>
            <person name="Mercati F."/>
            <person name="Riccardi P."/>
            <person name="McKain M.R."/>
            <person name="Kakrana A."/>
            <person name="Tang H."/>
            <person name="Ray J."/>
            <person name="Groenendijk J."/>
            <person name="Arikit S."/>
            <person name="Mathioni S.M."/>
            <person name="Nakano M."/>
            <person name="Shan H."/>
            <person name="Telgmann-Rauber A."/>
            <person name="Kanno A."/>
            <person name="Yue Z."/>
            <person name="Chen H."/>
            <person name="Li W."/>
            <person name="Chen Y."/>
            <person name="Xu X."/>
            <person name="Zhang Y."/>
            <person name="Luo S."/>
            <person name="Chen H."/>
            <person name="Gao J."/>
            <person name="Mao Z."/>
            <person name="Pires J.C."/>
            <person name="Luo M."/>
            <person name="Kudrna D."/>
            <person name="Wing R.A."/>
            <person name="Meyers B.C."/>
            <person name="Yi K."/>
            <person name="Kong H."/>
            <person name="Lavrijsen P."/>
            <person name="Sunseri F."/>
            <person name="Falavigna A."/>
            <person name="Ye Y."/>
            <person name="Leebens-Mack J.H."/>
            <person name="Chen G."/>
        </authorList>
    </citation>
    <scope>NUCLEOTIDE SEQUENCE [LARGE SCALE GENOMIC DNA]</scope>
    <source>
        <strain evidence="8">cv. DH0086</strain>
    </source>
</reference>
<dbReference type="GO" id="GO:0035336">
    <property type="term" value="P:long-chain fatty-acyl-CoA metabolic process"/>
    <property type="evidence" value="ECO:0007669"/>
    <property type="project" value="TreeGrafter"/>
</dbReference>
<evidence type="ECO:0000259" key="6">
    <source>
        <dbReference type="Pfam" id="PF07993"/>
    </source>
</evidence>
<evidence type="ECO:0000256" key="3">
    <source>
        <dbReference type="ARBA" id="ARBA00023098"/>
    </source>
</evidence>
<dbReference type="PANTHER" id="PTHR11011:SF99">
    <property type="entry name" value="FATTY ACYL-COA REDUCTASE 3"/>
    <property type="match status" value="1"/>
</dbReference>